<keyword evidence="3" id="KW-1185">Reference proteome</keyword>
<dbReference type="InterPro" id="IPR029045">
    <property type="entry name" value="ClpP/crotonase-like_dom_sf"/>
</dbReference>
<dbReference type="Gene3D" id="3.90.226.10">
    <property type="entry name" value="2-enoyl-CoA Hydratase, Chain A, domain 1"/>
    <property type="match status" value="1"/>
</dbReference>
<dbReference type="Gene3D" id="1.10.12.10">
    <property type="entry name" value="Lyase 2-enoyl-coa Hydratase, Chain A, domain 2"/>
    <property type="match status" value="1"/>
</dbReference>
<dbReference type="InterPro" id="IPR001753">
    <property type="entry name" value="Enoyl-CoA_hydra/iso"/>
</dbReference>
<name>A0A6M4GU29_9PROT</name>
<evidence type="ECO:0000313" key="3">
    <source>
        <dbReference type="Proteomes" id="UP000501534"/>
    </source>
</evidence>
<dbReference type="Pfam" id="PF00378">
    <property type="entry name" value="ECH_1"/>
    <property type="match status" value="1"/>
</dbReference>
<dbReference type="InterPro" id="IPR051683">
    <property type="entry name" value="Enoyl-CoA_Hydratase/Isomerase"/>
</dbReference>
<dbReference type="PANTHER" id="PTHR42964:SF1">
    <property type="entry name" value="POLYKETIDE BIOSYNTHESIS ENOYL-COA HYDRATASE PKSH-RELATED"/>
    <property type="match status" value="1"/>
</dbReference>
<protein>
    <submittedName>
        <fullName evidence="2">Crotonyl-CoA hydratase</fullName>
        <ecNumber evidence="2">4.2.1.150</ecNumber>
    </submittedName>
</protein>
<comment type="similarity">
    <text evidence="1">Belongs to the enoyl-CoA hydratase/isomerase family.</text>
</comment>
<organism evidence="2 3">
    <name type="scientific">Usitatibacter rugosus</name>
    <dbReference type="NCBI Taxonomy" id="2732067"/>
    <lineage>
        <taxon>Bacteria</taxon>
        <taxon>Pseudomonadati</taxon>
        <taxon>Pseudomonadota</taxon>
        <taxon>Betaproteobacteria</taxon>
        <taxon>Nitrosomonadales</taxon>
        <taxon>Usitatibacteraceae</taxon>
        <taxon>Usitatibacter</taxon>
    </lineage>
</organism>
<dbReference type="AlphaFoldDB" id="A0A6M4GU29"/>
<dbReference type="Proteomes" id="UP000501534">
    <property type="component" value="Chromosome"/>
</dbReference>
<sequence>MSTIAIERQGPVGLVTLNKPERHNAFDDVVIGELTEALRSMEAEDGVRVVVLSATGKSFSAGADLDWMKRASGYSKDENLRDAMALGTLMRTLDHLRKPTVARVHGNAFGGGVGLVACCDVAVATQNVEFALTEVKLGLIPAVISPYVVAAIGAKNARRYFLTAERFPAADAYRMGLIHDLAGDDNDLDDKVGTIVDALLLAGPVAQREAKDLIRSVANRPMHSEILQDTADRIARIRTSPEGKEGIGAFLEKRKASWVPEEPASE</sequence>
<dbReference type="EC" id="4.2.1.150" evidence="2"/>
<evidence type="ECO:0000256" key="1">
    <source>
        <dbReference type="ARBA" id="ARBA00005254"/>
    </source>
</evidence>
<dbReference type="KEGG" id="uru:DSM104443_01919"/>
<dbReference type="InterPro" id="IPR014748">
    <property type="entry name" value="Enoyl-CoA_hydra_C"/>
</dbReference>
<dbReference type="CDD" id="cd06558">
    <property type="entry name" value="crotonase-like"/>
    <property type="match status" value="1"/>
</dbReference>
<keyword evidence="2" id="KW-0456">Lyase</keyword>
<evidence type="ECO:0000313" key="2">
    <source>
        <dbReference type="EMBL" id="QJR10849.1"/>
    </source>
</evidence>
<dbReference type="SUPFAM" id="SSF52096">
    <property type="entry name" value="ClpP/crotonase"/>
    <property type="match status" value="1"/>
</dbReference>
<dbReference type="GO" id="GO:0018812">
    <property type="term" value="F:3-hydroxyacyl-CoA dehydratase activity"/>
    <property type="evidence" value="ECO:0007669"/>
    <property type="project" value="UniProtKB-EC"/>
</dbReference>
<dbReference type="PANTHER" id="PTHR42964">
    <property type="entry name" value="ENOYL-COA HYDRATASE"/>
    <property type="match status" value="1"/>
</dbReference>
<accession>A0A6M4GU29</accession>
<dbReference type="RefSeq" id="WP_171091696.1">
    <property type="nucleotide sequence ID" value="NZ_CP053069.1"/>
</dbReference>
<dbReference type="EMBL" id="CP053069">
    <property type="protein sequence ID" value="QJR10849.1"/>
    <property type="molecule type" value="Genomic_DNA"/>
</dbReference>
<proteinExistence type="inferred from homology"/>
<gene>
    <name evidence="2" type="ORF">DSM104443_01919</name>
</gene>
<reference evidence="2 3" key="1">
    <citation type="submission" date="2020-04" db="EMBL/GenBank/DDBJ databases">
        <title>Usitatibacter rugosus gen. nov., sp. nov. and Usitatibacter palustris sp. nov., novel members of Usitatibacteraceae fam. nov. within the order Nitrosomonadales isolated from soil.</title>
        <authorList>
            <person name="Huber K.J."/>
            <person name="Neumann-Schaal M."/>
            <person name="Geppert A."/>
            <person name="Luckner M."/>
            <person name="Wanner G."/>
            <person name="Overmann J."/>
        </authorList>
    </citation>
    <scope>NUCLEOTIDE SEQUENCE [LARGE SCALE GENOMIC DNA]</scope>
    <source>
        <strain evidence="2 3">0125_3</strain>
    </source>
</reference>